<dbReference type="EMBL" id="FNJU01000001">
    <property type="protein sequence ID" value="SDP01891.1"/>
    <property type="molecule type" value="Genomic_DNA"/>
</dbReference>
<dbReference type="Pfam" id="PF00528">
    <property type="entry name" value="BPD_transp_1"/>
    <property type="match status" value="1"/>
</dbReference>
<evidence type="ECO:0000256" key="1">
    <source>
        <dbReference type="ARBA" id="ARBA00004141"/>
    </source>
</evidence>
<feature type="domain" description="ABC transmembrane type-1" evidence="7">
    <location>
        <begin position="77"/>
        <end position="283"/>
    </location>
</feature>
<dbReference type="InterPro" id="IPR035906">
    <property type="entry name" value="MetI-like_sf"/>
</dbReference>
<dbReference type="SUPFAM" id="SSF161098">
    <property type="entry name" value="MetI-like"/>
    <property type="match status" value="1"/>
</dbReference>
<name>A0A1H0PA95_9BACI</name>
<feature type="transmembrane region" description="Helical" evidence="6">
    <location>
        <begin position="145"/>
        <end position="164"/>
    </location>
</feature>
<evidence type="ECO:0000256" key="6">
    <source>
        <dbReference type="RuleBase" id="RU363032"/>
    </source>
</evidence>
<evidence type="ECO:0000256" key="2">
    <source>
        <dbReference type="ARBA" id="ARBA00022448"/>
    </source>
</evidence>
<evidence type="ECO:0000256" key="5">
    <source>
        <dbReference type="ARBA" id="ARBA00023136"/>
    </source>
</evidence>
<gene>
    <name evidence="8" type="ORF">SAMN05216565_101225</name>
</gene>
<comment type="subcellular location">
    <subcellularLocation>
        <location evidence="6">Cell membrane</location>
        <topology evidence="6">Multi-pass membrane protein</topology>
    </subcellularLocation>
    <subcellularLocation>
        <location evidence="1">Membrane</location>
        <topology evidence="1">Multi-pass membrane protein</topology>
    </subcellularLocation>
</comment>
<dbReference type="Proteomes" id="UP000199159">
    <property type="component" value="Unassembled WGS sequence"/>
</dbReference>
<evidence type="ECO:0000259" key="7">
    <source>
        <dbReference type="PROSITE" id="PS50928"/>
    </source>
</evidence>
<keyword evidence="5 6" id="KW-0472">Membrane</keyword>
<dbReference type="PANTHER" id="PTHR43839">
    <property type="entry name" value="OPPC IN A BINDING PROTEIN-DEPENDENT TRANSPORT SYSTEM"/>
    <property type="match status" value="1"/>
</dbReference>
<evidence type="ECO:0000256" key="4">
    <source>
        <dbReference type="ARBA" id="ARBA00022989"/>
    </source>
</evidence>
<evidence type="ECO:0000256" key="3">
    <source>
        <dbReference type="ARBA" id="ARBA00022692"/>
    </source>
</evidence>
<feature type="transmembrane region" description="Helical" evidence="6">
    <location>
        <begin position="221"/>
        <end position="241"/>
    </location>
</feature>
<reference evidence="9" key="1">
    <citation type="submission" date="2016-10" db="EMBL/GenBank/DDBJ databases">
        <authorList>
            <person name="Varghese N."/>
            <person name="Submissions S."/>
        </authorList>
    </citation>
    <scope>NUCLEOTIDE SEQUENCE [LARGE SCALE GENOMIC DNA]</scope>
    <source>
        <strain evidence="9">IBRC-M10078</strain>
    </source>
</reference>
<keyword evidence="9" id="KW-1185">Reference proteome</keyword>
<feature type="transmembrane region" description="Helical" evidence="6">
    <location>
        <begin position="6"/>
        <end position="29"/>
    </location>
</feature>
<protein>
    <submittedName>
        <fullName evidence="8">Peptide/nickel transport system permease protein</fullName>
    </submittedName>
</protein>
<dbReference type="InterPro" id="IPR000515">
    <property type="entry name" value="MetI-like"/>
</dbReference>
<accession>A0A1H0PA95</accession>
<evidence type="ECO:0000313" key="8">
    <source>
        <dbReference type="EMBL" id="SDP01891.1"/>
    </source>
</evidence>
<dbReference type="GO" id="GO:0005886">
    <property type="term" value="C:plasma membrane"/>
    <property type="evidence" value="ECO:0007669"/>
    <property type="project" value="UniProtKB-SubCell"/>
</dbReference>
<dbReference type="GO" id="GO:0055085">
    <property type="term" value="P:transmembrane transport"/>
    <property type="evidence" value="ECO:0007669"/>
    <property type="project" value="InterPro"/>
</dbReference>
<dbReference type="RefSeq" id="WP_090849292.1">
    <property type="nucleotide sequence ID" value="NZ_FNJU01000001.1"/>
</dbReference>
<keyword evidence="3 6" id="KW-0812">Transmembrane</keyword>
<keyword evidence="2 6" id="KW-0813">Transport</keyword>
<dbReference type="AlphaFoldDB" id="A0A1H0PA95"/>
<sequence length="293" mass="32641">MRNKELTLGLVLLSSLLLVTFIGPYLPFIDTEFEEGRMRFYEGTGKFSKAPHPPSSEDWLGTDRDGRDLLSLMVLGAKDTLLFMISCTFIKHLLAVPLGLLASKGKGFVYFILSTWNSVLSGIPLIFMAVILFNLPLFNYSGERFLLIVFTVAMLEVGKVGMVFQQQAHSLSNKPYIDAAITIGSRPTSIMFGHYLPVLGPQIFIHFIMDLGRMALLIGQLGVFKVFIDYAIFIGGTPPLVNTSYNWGSLLGDTKNDILNATWIPLFPALAITYVIFTFNILGEGLRKRWVKA</sequence>
<dbReference type="STRING" id="930152.SAMN05216565_101225"/>
<organism evidence="8 9">
    <name type="scientific">Litchfieldia salsa</name>
    <dbReference type="NCBI Taxonomy" id="930152"/>
    <lineage>
        <taxon>Bacteria</taxon>
        <taxon>Bacillati</taxon>
        <taxon>Bacillota</taxon>
        <taxon>Bacilli</taxon>
        <taxon>Bacillales</taxon>
        <taxon>Bacillaceae</taxon>
        <taxon>Litchfieldia</taxon>
    </lineage>
</organism>
<evidence type="ECO:0000313" key="9">
    <source>
        <dbReference type="Proteomes" id="UP000199159"/>
    </source>
</evidence>
<dbReference type="CDD" id="cd06261">
    <property type="entry name" value="TM_PBP2"/>
    <property type="match status" value="1"/>
</dbReference>
<keyword evidence="4 6" id="KW-1133">Transmembrane helix</keyword>
<feature type="transmembrane region" description="Helical" evidence="6">
    <location>
        <begin position="108"/>
        <end position="133"/>
    </location>
</feature>
<feature type="transmembrane region" description="Helical" evidence="6">
    <location>
        <begin position="261"/>
        <end position="282"/>
    </location>
</feature>
<dbReference type="PANTHER" id="PTHR43839:SF3">
    <property type="entry name" value="OLIGOPEPTIDE ABC TRANSPORTER, PERMEASE PROTEIN"/>
    <property type="match status" value="1"/>
</dbReference>
<dbReference type="Gene3D" id="1.10.3720.10">
    <property type="entry name" value="MetI-like"/>
    <property type="match status" value="1"/>
</dbReference>
<feature type="transmembrane region" description="Helical" evidence="6">
    <location>
        <begin position="81"/>
        <end position="102"/>
    </location>
</feature>
<dbReference type="OrthoDB" id="2376472at2"/>
<dbReference type="PROSITE" id="PS50928">
    <property type="entry name" value="ABC_TM1"/>
    <property type="match status" value="1"/>
</dbReference>
<comment type="similarity">
    <text evidence="6">Belongs to the binding-protein-dependent transport system permease family.</text>
</comment>
<proteinExistence type="inferred from homology"/>